<dbReference type="InterPro" id="IPR002259">
    <property type="entry name" value="Eqnu_transpt"/>
</dbReference>
<evidence type="ECO:0000313" key="10">
    <source>
        <dbReference type="Proteomes" id="UP000197138"/>
    </source>
</evidence>
<gene>
    <name evidence="9" type="ORF">CDL15_Pgr005945</name>
</gene>
<feature type="transmembrane region" description="Helical" evidence="8">
    <location>
        <begin position="249"/>
        <end position="271"/>
    </location>
</feature>
<evidence type="ECO:0000256" key="3">
    <source>
        <dbReference type="ARBA" id="ARBA00022448"/>
    </source>
</evidence>
<evidence type="ECO:0000256" key="5">
    <source>
        <dbReference type="ARBA" id="ARBA00022989"/>
    </source>
</evidence>
<feature type="transmembrane region" description="Helical" evidence="8">
    <location>
        <begin position="283"/>
        <end position="308"/>
    </location>
</feature>
<dbReference type="PANTHER" id="PTHR10332:SF77">
    <property type="entry name" value="EQUILIBRATIVE NUCLEOTIDE TRANSPORTER 8"/>
    <property type="match status" value="1"/>
</dbReference>
<protein>
    <recommendedName>
        <fullName evidence="11">Equilibrative nucleotide transporter 8</fullName>
    </recommendedName>
</protein>
<evidence type="ECO:0008006" key="11">
    <source>
        <dbReference type="Google" id="ProtNLM"/>
    </source>
</evidence>
<feature type="transmembrane region" description="Helical" evidence="8">
    <location>
        <begin position="95"/>
        <end position="115"/>
    </location>
</feature>
<reference evidence="10" key="1">
    <citation type="journal article" date="2017" name="Plant J.">
        <title>The pomegranate (Punica granatum L.) genome and the genomics of punicalagin biosynthesis.</title>
        <authorList>
            <person name="Qin G."/>
            <person name="Xu C."/>
            <person name="Ming R."/>
            <person name="Tang H."/>
            <person name="Guyot R."/>
            <person name="Kramer E.M."/>
            <person name="Hu Y."/>
            <person name="Yi X."/>
            <person name="Qi Y."/>
            <person name="Xu X."/>
            <person name="Gao Z."/>
            <person name="Pan H."/>
            <person name="Jian J."/>
            <person name="Tian Y."/>
            <person name="Yue Z."/>
            <person name="Xu Y."/>
        </authorList>
    </citation>
    <scope>NUCLEOTIDE SEQUENCE [LARGE SCALE GENOMIC DNA]</scope>
    <source>
        <strain evidence="10">cv. Dabenzi</strain>
    </source>
</reference>
<evidence type="ECO:0000256" key="6">
    <source>
        <dbReference type="ARBA" id="ARBA00023136"/>
    </source>
</evidence>
<evidence type="ECO:0000256" key="4">
    <source>
        <dbReference type="ARBA" id="ARBA00022692"/>
    </source>
</evidence>
<comment type="similarity">
    <text evidence="2">Belongs to the SLC29A/ENT transporter (TC 2.A.57) family.</text>
</comment>
<feature type="transmembrane region" description="Helical" evidence="8">
    <location>
        <begin position="21"/>
        <end position="41"/>
    </location>
</feature>
<dbReference type="Proteomes" id="UP000197138">
    <property type="component" value="Unassembled WGS sequence"/>
</dbReference>
<feature type="transmembrane region" description="Helical" evidence="8">
    <location>
        <begin position="127"/>
        <end position="151"/>
    </location>
</feature>
<evidence type="ECO:0000313" key="9">
    <source>
        <dbReference type="EMBL" id="OWM71757.1"/>
    </source>
</evidence>
<feature type="compositionally biased region" description="Basic residues" evidence="7">
    <location>
        <begin position="414"/>
        <end position="424"/>
    </location>
</feature>
<keyword evidence="5 8" id="KW-1133">Transmembrane helix</keyword>
<organism evidence="9 10">
    <name type="scientific">Punica granatum</name>
    <name type="common">Pomegranate</name>
    <dbReference type="NCBI Taxonomy" id="22663"/>
    <lineage>
        <taxon>Eukaryota</taxon>
        <taxon>Viridiplantae</taxon>
        <taxon>Streptophyta</taxon>
        <taxon>Embryophyta</taxon>
        <taxon>Tracheophyta</taxon>
        <taxon>Spermatophyta</taxon>
        <taxon>Magnoliopsida</taxon>
        <taxon>eudicotyledons</taxon>
        <taxon>Gunneridae</taxon>
        <taxon>Pentapetalae</taxon>
        <taxon>rosids</taxon>
        <taxon>malvids</taxon>
        <taxon>Myrtales</taxon>
        <taxon>Lythraceae</taxon>
        <taxon>Punica</taxon>
    </lineage>
</organism>
<keyword evidence="3" id="KW-0813">Transport</keyword>
<feature type="region of interest" description="Disordered" evidence="7">
    <location>
        <begin position="399"/>
        <end position="424"/>
    </location>
</feature>
<feature type="transmembrane region" description="Helical" evidence="8">
    <location>
        <begin position="163"/>
        <end position="182"/>
    </location>
</feature>
<name>A0A218WFZ4_PUNGR</name>
<accession>A0A218WFZ4</accession>
<feature type="transmembrane region" description="Helical" evidence="8">
    <location>
        <begin position="344"/>
        <end position="365"/>
    </location>
</feature>
<keyword evidence="4 8" id="KW-0812">Transmembrane</keyword>
<evidence type="ECO:0000256" key="7">
    <source>
        <dbReference type="SAM" id="MobiDB-lite"/>
    </source>
</evidence>
<evidence type="ECO:0000256" key="2">
    <source>
        <dbReference type="ARBA" id="ARBA00007965"/>
    </source>
</evidence>
<keyword evidence="6 8" id="KW-0472">Membrane</keyword>
<dbReference type="GO" id="GO:0005337">
    <property type="term" value="F:nucleoside transmembrane transporter activity"/>
    <property type="evidence" value="ECO:0007669"/>
    <property type="project" value="InterPro"/>
</dbReference>
<dbReference type="AlphaFoldDB" id="A0A218WFZ4"/>
<sequence length="506" mass="56001">MEALKVPGREQEQLVPIRDTYKIAYIIHFLLGAGNLLPWNAFITAIDYFGYLYPGNHIERVFSVAYMSSSVLILVIVVGFGGWSRRLSFRTRMNFGFFMFVASLMVAPVMDWTWSGGSRTGKNQDEAYPVTVLVVVVCGLADGLIGGSLIGSAGKLPKQYMQAVFAGTASSGVLVSVLRIITKASLRQNPQGLRTSAHFYFIVSTFILVACTVCCNLLYKLPVMRQHYMTLHGDPPSPRPRFLEVAEKIRFPGLGIVLIYIVTLSIFPGFLAENVRSDLLRDWYPVLLITTYNVADLMGKSLTAVYVMPSIKRATWLSTGRLMFYPSFMACLHGPQWLKSEVPVAILTFLLGLTNGYLTSVLMILAPKSVPATEAELSAIIMVVFLGVGVLSSRGTSWLREPQGSSGCTEHSRTRTKGPSHRCRPRWRQEVDRREEQHGWVHHCSKVAGLEEPRLWAERPRPVVAGARQPSAKVVIGSGDPGTCSLKARDQPHGFKDTTPVSCLRA</sequence>
<dbReference type="Pfam" id="PF01733">
    <property type="entry name" value="Nucleoside_tran"/>
    <property type="match status" value="2"/>
</dbReference>
<dbReference type="PANTHER" id="PTHR10332">
    <property type="entry name" value="EQUILIBRATIVE NUCLEOSIDE TRANSPORTER"/>
    <property type="match status" value="1"/>
</dbReference>
<evidence type="ECO:0000256" key="8">
    <source>
        <dbReference type="SAM" id="Phobius"/>
    </source>
</evidence>
<comment type="subcellular location">
    <subcellularLocation>
        <location evidence="1">Membrane</location>
        <topology evidence="1">Multi-pass membrane protein</topology>
    </subcellularLocation>
</comment>
<feature type="transmembrane region" description="Helical" evidence="8">
    <location>
        <begin position="61"/>
        <end position="83"/>
    </location>
</feature>
<feature type="transmembrane region" description="Helical" evidence="8">
    <location>
        <begin position="197"/>
        <end position="219"/>
    </location>
</feature>
<dbReference type="GO" id="GO:0005886">
    <property type="term" value="C:plasma membrane"/>
    <property type="evidence" value="ECO:0007669"/>
    <property type="project" value="TreeGrafter"/>
</dbReference>
<feature type="transmembrane region" description="Helical" evidence="8">
    <location>
        <begin position="377"/>
        <end position="399"/>
    </location>
</feature>
<proteinExistence type="inferred from homology"/>
<evidence type="ECO:0000256" key="1">
    <source>
        <dbReference type="ARBA" id="ARBA00004141"/>
    </source>
</evidence>
<comment type="caution">
    <text evidence="9">The sequence shown here is derived from an EMBL/GenBank/DDBJ whole genome shotgun (WGS) entry which is preliminary data.</text>
</comment>
<dbReference type="EMBL" id="MTKT01004399">
    <property type="protein sequence ID" value="OWM71757.1"/>
    <property type="molecule type" value="Genomic_DNA"/>
</dbReference>